<proteinExistence type="predicted"/>
<name>A0AC60Q9Q7_IXOPE</name>
<dbReference type="Proteomes" id="UP000805193">
    <property type="component" value="Unassembled WGS sequence"/>
</dbReference>
<sequence length="257" mass="29602">MPAFSDYWSEEFRYSTIADTIPLNRFKKLRRLIHFVSEEDAYDKYAKIRPVLNRIQKKCSSIQQEHQQSIDEIIVPKGTRAGKLRQYIRNKPHKWGVKLFVRAGVSGMVHDILPYDGSDTFFATTLTEEEEALGLGAKVVIALCKTLEQPEQSVVYFHNFVCSLELLKYWKQKKGIRALGTIRPQRLRNCTLKDDKTPKNEGRGSYDFRSDKDSGITVVKWLDTKPVHFASTCRASWKCEEVCEGRKEEDSCSSAPK</sequence>
<organism evidence="1 2">
    <name type="scientific">Ixodes persulcatus</name>
    <name type="common">Taiga tick</name>
    <dbReference type="NCBI Taxonomy" id="34615"/>
    <lineage>
        <taxon>Eukaryota</taxon>
        <taxon>Metazoa</taxon>
        <taxon>Ecdysozoa</taxon>
        <taxon>Arthropoda</taxon>
        <taxon>Chelicerata</taxon>
        <taxon>Arachnida</taxon>
        <taxon>Acari</taxon>
        <taxon>Parasitiformes</taxon>
        <taxon>Ixodida</taxon>
        <taxon>Ixodoidea</taxon>
        <taxon>Ixodidae</taxon>
        <taxon>Ixodinae</taxon>
        <taxon>Ixodes</taxon>
    </lineage>
</organism>
<keyword evidence="2" id="KW-1185">Reference proteome</keyword>
<evidence type="ECO:0000313" key="2">
    <source>
        <dbReference type="Proteomes" id="UP000805193"/>
    </source>
</evidence>
<dbReference type="EMBL" id="JABSTQ010009311">
    <property type="protein sequence ID" value="KAG0430559.1"/>
    <property type="molecule type" value="Genomic_DNA"/>
</dbReference>
<reference evidence="1 2" key="1">
    <citation type="journal article" date="2020" name="Cell">
        <title>Large-Scale Comparative Analyses of Tick Genomes Elucidate Their Genetic Diversity and Vector Capacities.</title>
        <authorList>
            <consortium name="Tick Genome and Microbiome Consortium (TIGMIC)"/>
            <person name="Jia N."/>
            <person name="Wang J."/>
            <person name="Shi W."/>
            <person name="Du L."/>
            <person name="Sun Y."/>
            <person name="Zhan W."/>
            <person name="Jiang J.F."/>
            <person name="Wang Q."/>
            <person name="Zhang B."/>
            <person name="Ji P."/>
            <person name="Bell-Sakyi L."/>
            <person name="Cui X.M."/>
            <person name="Yuan T.T."/>
            <person name="Jiang B.G."/>
            <person name="Yang W.F."/>
            <person name="Lam T.T."/>
            <person name="Chang Q.C."/>
            <person name="Ding S.J."/>
            <person name="Wang X.J."/>
            <person name="Zhu J.G."/>
            <person name="Ruan X.D."/>
            <person name="Zhao L."/>
            <person name="Wei J.T."/>
            <person name="Ye R.Z."/>
            <person name="Que T.C."/>
            <person name="Du C.H."/>
            <person name="Zhou Y.H."/>
            <person name="Cheng J.X."/>
            <person name="Dai P.F."/>
            <person name="Guo W.B."/>
            <person name="Han X.H."/>
            <person name="Huang E.J."/>
            <person name="Li L.F."/>
            <person name="Wei W."/>
            <person name="Gao Y.C."/>
            <person name="Liu J.Z."/>
            <person name="Shao H.Z."/>
            <person name="Wang X."/>
            <person name="Wang C.C."/>
            <person name="Yang T.C."/>
            <person name="Huo Q.B."/>
            <person name="Li W."/>
            <person name="Chen H.Y."/>
            <person name="Chen S.E."/>
            <person name="Zhou L.G."/>
            <person name="Ni X.B."/>
            <person name="Tian J.H."/>
            <person name="Sheng Y."/>
            <person name="Liu T."/>
            <person name="Pan Y.S."/>
            <person name="Xia L.Y."/>
            <person name="Li J."/>
            <person name="Zhao F."/>
            <person name="Cao W.C."/>
        </authorList>
    </citation>
    <scope>NUCLEOTIDE SEQUENCE [LARGE SCALE GENOMIC DNA]</scope>
    <source>
        <strain evidence="1">Iper-2018</strain>
    </source>
</reference>
<protein>
    <submittedName>
        <fullName evidence="1">Uncharacterized protein</fullName>
    </submittedName>
</protein>
<accession>A0AC60Q9Q7</accession>
<gene>
    <name evidence="1" type="ORF">HPB47_022585</name>
</gene>
<evidence type="ECO:0000313" key="1">
    <source>
        <dbReference type="EMBL" id="KAG0430559.1"/>
    </source>
</evidence>
<comment type="caution">
    <text evidence="1">The sequence shown here is derived from an EMBL/GenBank/DDBJ whole genome shotgun (WGS) entry which is preliminary data.</text>
</comment>